<dbReference type="AlphaFoldDB" id="A0A0F9UGJ0"/>
<name>A0A0F9UGJ0_9ZZZZ</name>
<reference evidence="1" key="1">
    <citation type="journal article" date="2015" name="Nature">
        <title>Complex archaea that bridge the gap between prokaryotes and eukaryotes.</title>
        <authorList>
            <person name="Spang A."/>
            <person name="Saw J.H."/>
            <person name="Jorgensen S.L."/>
            <person name="Zaremba-Niedzwiedzka K."/>
            <person name="Martijn J."/>
            <person name="Lind A.E."/>
            <person name="van Eijk R."/>
            <person name="Schleper C."/>
            <person name="Guy L."/>
            <person name="Ettema T.J."/>
        </authorList>
    </citation>
    <scope>NUCLEOTIDE SEQUENCE</scope>
</reference>
<sequence>MTDVMKYPYLSRRSQQLDISQTDRAVARSPYDVFMADRFDNWADGGEKFYFVEGERHIVDGIAMPPRDDFARHRLS</sequence>
<protein>
    <submittedName>
        <fullName evidence="1">Uncharacterized protein</fullName>
    </submittedName>
</protein>
<organism evidence="1">
    <name type="scientific">marine sediment metagenome</name>
    <dbReference type="NCBI Taxonomy" id="412755"/>
    <lineage>
        <taxon>unclassified sequences</taxon>
        <taxon>metagenomes</taxon>
        <taxon>ecological metagenomes</taxon>
    </lineage>
</organism>
<comment type="caution">
    <text evidence="1">The sequence shown here is derived from an EMBL/GenBank/DDBJ whole genome shotgun (WGS) entry which is preliminary data.</text>
</comment>
<proteinExistence type="predicted"/>
<dbReference type="EMBL" id="LAZR01000699">
    <property type="protein sequence ID" value="KKN60346.1"/>
    <property type="molecule type" value="Genomic_DNA"/>
</dbReference>
<accession>A0A0F9UGJ0</accession>
<evidence type="ECO:0000313" key="1">
    <source>
        <dbReference type="EMBL" id="KKN60346.1"/>
    </source>
</evidence>
<gene>
    <name evidence="1" type="ORF">LCGC14_0533180</name>
</gene>